<evidence type="ECO:0000256" key="2">
    <source>
        <dbReference type="ARBA" id="ARBA00023315"/>
    </source>
</evidence>
<dbReference type="Gene3D" id="3.40.630.30">
    <property type="match status" value="1"/>
</dbReference>
<organism evidence="4 5">
    <name type="scientific">Erysipelothrix piscisicarius</name>
    <dbReference type="NCBI Taxonomy" id="2485784"/>
    <lineage>
        <taxon>Bacteria</taxon>
        <taxon>Bacillati</taxon>
        <taxon>Bacillota</taxon>
        <taxon>Erysipelotrichia</taxon>
        <taxon>Erysipelotrichales</taxon>
        <taxon>Erysipelotrichaceae</taxon>
        <taxon>Erysipelothrix</taxon>
    </lineage>
</organism>
<dbReference type="SUPFAM" id="SSF55729">
    <property type="entry name" value="Acyl-CoA N-acyltransferases (Nat)"/>
    <property type="match status" value="1"/>
</dbReference>
<dbReference type="KEGG" id="eri:EEI45_01305"/>
<keyword evidence="1 4" id="KW-0808">Transferase</keyword>
<dbReference type="PANTHER" id="PTHR43877">
    <property type="entry name" value="AMINOALKYLPHOSPHONATE N-ACETYLTRANSFERASE-RELATED-RELATED"/>
    <property type="match status" value="1"/>
</dbReference>
<dbReference type="PROSITE" id="PS51186">
    <property type="entry name" value="GNAT"/>
    <property type="match status" value="1"/>
</dbReference>
<evidence type="ECO:0000313" key="4">
    <source>
        <dbReference type="EMBL" id="AZK43610.1"/>
    </source>
</evidence>
<evidence type="ECO:0000259" key="3">
    <source>
        <dbReference type="PROSITE" id="PS51186"/>
    </source>
</evidence>
<dbReference type="EMBL" id="CP034234">
    <property type="protein sequence ID" value="AZK43610.1"/>
    <property type="molecule type" value="Genomic_DNA"/>
</dbReference>
<dbReference type="Pfam" id="PF00583">
    <property type="entry name" value="Acetyltransf_1"/>
    <property type="match status" value="1"/>
</dbReference>
<dbReference type="CDD" id="cd04301">
    <property type="entry name" value="NAT_SF"/>
    <property type="match status" value="1"/>
</dbReference>
<keyword evidence="2" id="KW-0012">Acyltransferase</keyword>
<dbReference type="AlphaFoldDB" id="A0A451ENU6"/>
<dbReference type="Proteomes" id="UP000278804">
    <property type="component" value="Chromosome"/>
</dbReference>
<dbReference type="InterPro" id="IPR016181">
    <property type="entry name" value="Acyl_CoA_acyltransferase"/>
</dbReference>
<proteinExistence type="predicted"/>
<feature type="domain" description="N-acetyltransferase" evidence="3">
    <location>
        <begin position="4"/>
        <end position="170"/>
    </location>
</feature>
<sequence length="170" mass="19449">MMTIQIRKAKIGDLPEIMHIIEQAKAMFRDKGIDQWQNRYPNEDTIRNDIKNENGFVILKEQDLVGTLMLQLGDDENYDTIEEGQWNEEGPYAVIHRIAIHPAYYGQKIATHALKQIENTCGKAGFSVVRIDTHKNNLAMNALLMKTGYQLCGRITLKDGGERLAYDKKI</sequence>
<dbReference type="InterPro" id="IPR050832">
    <property type="entry name" value="Bact_Acetyltransf"/>
</dbReference>
<evidence type="ECO:0000256" key="1">
    <source>
        <dbReference type="ARBA" id="ARBA00022679"/>
    </source>
</evidence>
<gene>
    <name evidence="4" type="ORF">EEI45_01305</name>
</gene>
<dbReference type="InterPro" id="IPR000182">
    <property type="entry name" value="GNAT_dom"/>
</dbReference>
<accession>A0A451ENU6</accession>
<dbReference type="GO" id="GO:0016747">
    <property type="term" value="F:acyltransferase activity, transferring groups other than amino-acyl groups"/>
    <property type="evidence" value="ECO:0007669"/>
    <property type="project" value="InterPro"/>
</dbReference>
<protein>
    <submittedName>
        <fullName evidence="4">GNAT family N-acetyltransferase</fullName>
    </submittedName>
</protein>
<evidence type="ECO:0000313" key="5">
    <source>
        <dbReference type="Proteomes" id="UP000278804"/>
    </source>
</evidence>
<name>A0A451ENU6_9FIRM</name>
<dbReference type="PANTHER" id="PTHR43877:SF2">
    <property type="entry name" value="AMINOALKYLPHOSPHONATE N-ACETYLTRANSFERASE-RELATED"/>
    <property type="match status" value="1"/>
</dbReference>
<keyword evidence="5" id="KW-1185">Reference proteome</keyword>
<reference evidence="4 5" key="1">
    <citation type="journal article" date="2020" name="Int. J. Syst. Evol. Microbiol.">
        <title>Description of Erysipelothrix piscisicarius sp. nov., an emergent fish pathogen, and assessment of virulence using a tiger barb (Puntigrus tetrazona) infection model.</title>
        <authorList>
            <person name="Pomaranski E.K."/>
            <person name="Griffin M.J."/>
            <person name="Camus A.C."/>
            <person name="Armwood A.R."/>
            <person name="Shelley J."/>
            <person name="Waldbieser G.C."/>
            <person name="LaFrentz B.R."/>
            <person name="Garcia J.C."/>
            <person name="Yanong R."/>
            <person name="Soto E."/>
        </authorList>
    </citation>
    <scope>NUCLEOTIDE SEQUENCE [LARGE SCALE GENOMIC DNA]</scope>
    <source>
        <strain evidence="4 5">15TAL0474</strain>
    </source>
</reference>